<organism evidence="2">
    <name type="scientific">Geobacter metallireducens</name>
    <dbReference type="NCBI Taxonomy" id="28232"/>
    <lineage>
        <taxon>Bacteria</taxon>
        <taxon>Pseudomonadati</taxon>
        <taxon>Thermodesulfobacteriota</taxon>
        <taxon>Desulfuromonadia</taxon>
        <taxon>Geobacterales</taxon>
        <taxon>Geobacteraceae</taxon>
        <taxon>Geobacter</taxon>
    </lineage>
</organism>
<evidence type="ECO:0000313" key="2">
    <source>
        <dbReference type="EMBL" id="HEN43677.1"/>
    </source>
</evidence>
<name>A0A831XG63_GEOME</name>
<keyword evidence="1" id="KW-0812">Transmembrane</keyword>
<dbReference type="PANTHER" id="PTHR30105:SF2">
    <property type="entry name" value="DIVERGENT POLYSACCHARIDE DEACETYLASE SUPERFAMILY"/>
    <property type="match status" value="1"/>
</dbReference>
<dbReference type="Gene3D" id="3.20.20.370">
    <property type="entry name" value="Glycoside hydrolase/deacetylase"/>
    <property type="match status" value="1"/>
</dbReference>
<dbReference type="InterPro" id="IPR006837">
    <property type="entry name" value="Divergent_DAC"/>
</dbReference>
<dbReference type="CDD" id="cd10936">
    <property type="entry name" value="CE4_DAC2"/>
    <property type="match status" value="1"/>
</dbReference>
<feature type="transmembrane region" description="Helical" evidence="1">
    <location>
        <begin position="23"/>
        <end position="44"/>
    </location>
</feature>
<accession>A0A831XG63</accession>
<comment type="caution">
    <text evidence="2">The sequence shown here is derived from an EMBL/GenBank/DDBJ whole genome shotgun (WGS) entry which is preliminary data.</text>
</comment>
<dbReference type="SUPFAM" id="SSF88713">
    <property type="entry name" value="Glycoside hydrolase/deacetylase"/>
    <property type="match status" value="1"/>
</dbReference>
<proteinExistence type="predicted"/>
<reference evidence="2" key="1">
    <citation type="journal article" date="2020" name="mSystems">
        <title>Genome- and Community-Level Interaction Insights into Carbon Utilization and Element Cycling Functions of Hydrothermarchaeota in Hydrothermal Sediment.</title>
        <authorList>
            <person name="Zhou Z."/>
            <person name="Liu Y."/>
            <person name="Xu W."/>
            <person name="Pan J."/>
            <person name="Luo Z.H."/>
            <person name="Li M."/>
        </authorList>
    </citation>
    <scope>NUCLEOTIDE SEQUENCE [LARGE SCALE GENOMIC DNA]</scope>
    <source>
        <strain evidence="2">SpSt-349</strain>
    </source>
</reference>
<evidence type="ECO:0000256" key="1">
    <source>
        <dbReference type="SAM" id="Phobius"/>
    </source>
</evidence>
<dbReference type="InterPro" id="IPR011330">
    <property type="entry name" value="Glyco_hydro/deAcase_b/a-brl"/>
</dbReference>
<keyword evidence="1" id="KW-1133">Transmembrane helix</keyword>
<protein>
    <submittedName>
        <fullName evidence="2">Divergent polysaccharide deacetylase family protein</fullName>
    </submittedName>
</protein>
<sequence>MTKPRNSNTRANRKKVSRRGRPVLVLAVVALLVVLSIFLIDGFWKMKPVEVPPAQPKAAERHRLPPRLQEERETVVHDDYTATVVPSPVERHDRPRPAGPGKLAIVIDDMGKGMQEARSLSDIGVPVTFAIIPGLPKVRQVALEAQRRGIETIIHLPMEPKGYPERRLEENGLLLSQADDEIAVRLNGYFREIPQAVGANNHMGSAFTENREKMAVVLGVLKGRGMFFVDSKTSGISVGESLARELGVRSASRAVFLDNIQNVGYISKQIRQAAAIARKRGSAIAIGHPHPATIQALAAELPRLRDEGITFVHVSSLVY</sequence>
<dbReference type="EMBL" id="DSOV01000072">
    <property type="protein sequence ID" value="HEN43677.1"/>
    <property type="molecule type" value="Genomic_DNA"/>
</dbReference>
<keyword evidence="1" id="KW-0472">Membrane</keyword>
<dbReference type="Pfam" id="PF04748">
    <property type="entry name" value="Polysacc_deac_2"/>
    <property type="match status" value="1"/>
</dbReference>
<gene>
    <name evidence="2" type="ORF">ENQ87_15150</name>
</gene>
<dbReference type="PANTHER" id="PTHR30105">
    <property type="entry name" value="UNCHARACTERIZED YIBQ-RELATED"/>
    <property type="match status" value="1"/>
</dbReference>
<dbReference type="AlphaFoldDB" id="A0A831XG63"/>
<dbReference type="GO" id="GO:0005975">
    <property type="term" value="P:carbohydrate metabolic process"/>
    <property type="evidence" value="ECO:0007669"/>
    <property type="project" value="InterPro"/>
</dbReference>